<dbReference type="Proteomes" id="UP000886289">
    <property type="component" value="Unassembled WGS sequence"/>
</dbReference>
<dbReference type="GO" id="GO:0000287">
    <property type="term" value="F:magnesium ion binding"/>
    <property type="evidence" value="ECO:0007669"/>
    <property type="project" value="UniProtKB-UniRule"/>
</dbReference>
<gene>
    <name evidence="8" type="primary">acpS</name>
    <name evidence="10" type="ORF">ENG63_00295</name>
</gene>
<dbReference type="InterPro" id="IPR008278">
    <property type="entry name" value="4-PPantetheinyl_Trfase_dom"/>
</dbReference>
<dbReference type="GO" id="GO:0006633">
    <property type="term" value="P:fatty acid biosynthetic process"/>
    <property type="evidence" value="ECO:0007669"/>
    <property type="project" value="UniProtKB-UniRule"/>
</dbReference>
<comment type="subcellular location">
    <subcellularLocation>
        <location evidence="8">Cytoplasm</location>
    </subcellularLocation>
</comment>
<comment type="function">
    <text evidence="8">Transfers the 4'-phosphopantetheine moiety from coenzyme A to a Ser of acyl-carrier-protein.</text>
</comment>
<organism evidence="10">
    <name type="scientific">Desulfofervidus auxilii</name>
    <dbReference type="NCBI Taxonomy" id="1621989"/>
    <lineage>
        <taxon>Bacteria</taxon>
        <taxon>Pseudomonadati</taxon>
        <taxon>Thermodesulfobacteriota</taxon>
        <taxon>Candidatus Desulfofervidia</taxon>
        <taxon>Candidatus Desulfofervidales</taxon>
        <taxon>Candidatus Desulfofervidaceae</taxon>
        <taxon>Candidatus Desulfofervidus</taxon>
    </lineage>
</organism>
<feature type="binding site" evidence="8">
    <location>
        <position position="8"/>
    </location>
    <ligand>
        <name>Mg(2+)</name>
        <dbReference type="ChEBI" id="CHEBI:18420"/>
    </ligand>
</feature>
<comment type="similarity">
    <text evidence="8">Belongs to the P-Pant transferase superfamily. AcpS family.</text>
</comment>
<keyword evidence="7 8" id="KW-0275">Fatty acid biosynthesis</keyword>
<sequence length="125" mass="14418">MIYGIGIDIVYIPRIKKIIERWGEHFKNRVFTPNEILPRLKKKTLYQELATRIAAKEAFAKAVGLGWRKGLKWRDIEIINLKSGQPIINLYGKALEICKQVGIKNIFVSLSHEKDYAIAIVILEK</sequence>
<evidence type="ECO:0000256" key="4">
    <source>
        <dbReference type="ARBA" id="ARBA00022832"/>
    </source>
</evidence>
<keyword evidence="3 8" id="KW-0479">Metal-binding</keyword>
<dbReference type="Gene3D" id="3.90.470.20">
    <property type="entry name" value="4'-phosphopantetheinyl transferase domain"/>
    <property type="match status" value="1"/>
</dbReference>
<feature type="binding site" evidence="8">
    <location>
        <position position="57"/>
    </location>
    <ligand>
        <name>Mg(2+)</name>
        <dbReference type="ChEBI" id="CHEBI:18420"/>
    </ligand>
</feature>
<evidence type="ECO:0000256" key="8">
    <source>
        <dbReference type="HAMAP-Rule" id="MF_00101"/>
    </source>
</evidence>
<dbReference type="EC" id="2.7.8.7" evidence="8"/>
<dbReference type="Pfam" id="PF01648">
    <property type="entry name" value="ACPS"/>
    <property type="match status" value="1"/>
</dbReference>
<comment type="cofactor">
    <cofactor evidence="8">
        <name>Mg(2+)</name>
        <dbReference type="ChEBI" id="CHEBI:18420"/>
    </cofactor>
</comment>
<keyword evidence="5 8" id="KW-0460">Magnesium</keyword>
<dbReference type="InterPro" id="IPR037143">
    <property type="entry name" value="4-PPantetheinyl_Trfase_dom_sf"/>
</dbReference>
<dbReference type="EMBL" id="DRBS01000013">
    <property type="protein sequence ID" value="HDD43287.1"/>
    <property type="molecule type" value="Genomic_DNA"/>
</dbReference>
<keyword evidence="4 8" id="KW-0276">Fatty acid metabolism</keyword>
<evidence type="ECO:0000256" key="5">
    <source>
        <dbReference type="ARBA" id="ARBA00022842"/>
    </source>
</evidence>
<comment type="caution">
    <text evidence="10">The sequence shown here is derived from an EMBL/GenBank/DDBJ whole genome shotgun (WGS) entry which is preliminary data.</text>
</comment>
<dbReference type="HAMAP" id="MF_00101">
    <property type="entry name" value="AcpS"/>
    <property type="match status" value="1"/>
</dbReference>
<keyword evidence="6 8" id="KW-0443">Lipid metabolism</keyword>
<dbReference type="AlphaFoldDB" id="A0A7C0Y184"/>
<reference evidence="10" key="1">
    <citation type="journal article" date="2020" name="mSystems">
        <title>Genome- and Community-Level Interaction Insights into Carbon Utilization and Element Cycling Functions of Hydrothermarchaeota in Hydrothermal Sediment.</title>
        <authorList>
            <person name="Zhou Z."/>
            <person name="Liu Y."/>
            <person name="Xu W."/>
            <person name="Pan J."/>
            <person name="Luo Z.H."/>
            <person name="Li M."/>
        </authorList>
    </citation>
    <scope>NUCLEOTIDE SEQUENCE [LARGE SCALE GENOMIC DNA]</scope>
    <source>
        <strain evidence="10">HyVt-233</strain>
    </source>
</reference>
<keyword evidence="8" id="KW-0963">Cytoplasm</keyword>
<comment type="catalytic activity">
    <reaction evidence="8">
        <text>apo-[ACP] + CoA = holo-[ACP] + adenosine 3',5'-bisphosphate + H(+)</text>
        <dbReference type="Rhea" id="RHEA:12068"/>
        <dbReference type="Rhea" id="RHEA-COMP:9685"/>
        <dbReference type="Rhea" id="RHEA-COMP:9690"/>
        <dbReference type="ChEBI" id="CHEBI:15378"/>
        <dbReference type="ChEBI" id="CHEBI:29999"/>
        <dbReference type="ChEBI" id="CHEBI:57287"/>
        <dbReference type="ChEBI" id="CHEBI:58343"/>
        <dbReference type="ChEBI" id="CHEBI:64479"/>
        <dbReference type="EC" id="2.7.8.7"/>
    </reaction>
</comment>
<evidence type="ECO:0000256" key="6">
    <source>
        <dbReference type="ARBA" id="ARBA00023098"/>
    </source>
</evidence>
<dbReference type="NCBIfam" id="TIGR00516">
    <property type="entry name" value="acpS"/>
    <property type="match status" value="1"/>
</dbReference>
<keyword evidence="1 8" id="KW-0444">Lipid biosynthesis</keyword>
<dbReference type="InterPro" id="IPR004568">
    <property type="entry name" value="Ppantetheine-prot_Trfase_dom"/>
</dbReference>
<evidence type="ECO:0000256" key="2">
    <source>
        <dbReference type="ARBA" id="ARBA00022679"/>
    </source>
</evidence>
<evidence type="ECO:0000256" key="1">
    <source>
        <dbReference type="ARBA" id="ARBA00022516"/>
    </source>
</evidence>
<dbReference type="GO" id="GO:0008897">
    <property type="term" value="F:holo-[acyl-carrier-protein] synthase activity"/>
    <property type="evidence" value="ECO:0007669"/>
    <property type="project" value="UniProtKB-UniRule"/>
</dbReference>
<evidence type="ECO:0000256" key="3">
    <source>
        <dbReference type="ARBA" id="ARBA00022723"/>
    </source>
</evidence>
<dbReference type="GO" id="GO:0005737">
    <property type="term" value="C:cytoplasm"/>
    <property type="evidence" value="ECO:0007669"/>
    <property type="project" value="UniProtKB-SubCell"/>
</dbReference>
<evidence type="ECO:0000256" key="7">
    <source>
        <dbReference type="ARBA" id="ARBA00023160"/>
    </source>
</evidence>
<dbReference type="NCBIfam" id="TIGR00556">
    <property type="entry name" value="pantethn_trn"/>
    <property type="match status" value="1"/>
</dbReference>
<dbReference type="SUPFAM" id="SSF56214">
    <property type="entry name" value="4'-phosphopantetheinyl transferase"/>
    <property type="match status" value="1"/>
</dbReference>
<feature type="domain" description="4'-phosphopantetheinyl transferase" evidence="9">
    <location>
        <begin position="4"/>
        <end position="121"/>
    </location>
</feature>
<dbReference type="InterPro" id="IPR002582">
    <property type="entry name" value="ACPS"/>
</dbReference>
<name>A0A7C0Y184_DESA2</name>
<keyword evidence="2 8" id="KW-0808">Transferase</keyword>
<evidence type="ECO:0000313" key="10">
    <source>
        <dbReference type="EMBL" id="HDD43287.1"/>
    </source>
</evidence>
<evidence type="ECO:0000259" key="9">
    <source>
        <dbReference type="Pfam" id="PF01648"/>
    </source>
</evidence>
<protein>
    <recommendedName>
        <fullName evidence="8">Holo-[acyl-carrier-protein] synthase</fullName>
        <shortName evidence="8">Holo-ACP synthase</shortName>
        <ecNumber evidence="8">2.7.8.7</ecNumber>
    </recommendedName>
    <alternativeName>
        <fullName evidence="8">4'-phosphopantetheinyl transferase AcpS</fullName>
    </alternativeName>
</protein>
<accession>A0A7C0Y184</accession>
<proteinExistence type="inferred from homology"/>